<protein>
    <submittedName>
        <fullName evidence="3">Universal stress protein</fullName>
    </submittedName>
</protein>
<evidence type="ECO:0000313" key="3">
    <source>
        <dbReference type="EMBL" id="MFC7095736.1"/>
    </source>
</evidence>
<dbReference type="GeneID" id="79271947"/>
<dbReference type="RefSeq" id="WP_276239714.1">
    <property type="nucleotide sequence ID" value="NZ_CP119991.1"/>
</dbReference>
<dbReference type="AlphaFoldDB" id="A0ABD5WU07"/>
<dbReference type="SUPFAM" id="SSF52402">
    <property type="entry name" value="Adenine nucleotide alpha hydrolases-like"/>
    <property type="match status" value="1"/>
</dbReference>
<gene>
    <name evidence="3" type="ORF">ACFQKD_00330</name>
</gene>
<keyword evidence="4" id="KW-1185">Reference proteome</keyword>
<reference evidence="3 4" key="1">
    <citation type="journal article" date="2019" name="Int. J. Syst. Evol. Microbiol.">
        <title>The Global Catalogue of Microorganisms (GCM) 10K type strain sequencing project: providing services to taxonomists for standard genome sequencing and annotation.</title>
        <authorList>
            <consortium name="The Broad Institute Genomics Platform"/>
            <consortium name="The Broad Institute Genome Sequencing Center for Infectious Disease"/>
            <person name="Wu L."/>
            <person name="Ma J."/>
        </authorList>
    </citation>
    <scope>NUCLEOTIDE SEQUENCE [LARGE SCALE GENOMIC DNA]</scope>
    <source>
        <strain evidence="3 4">DT55</strain>
    </source>
</reference>
<feature type="compositionally biased region" description="Polar residues" evidence="1">
    <location>
        <begin position="135"/>
        <end position="148"/>
    </location>
</feature>
<proteinExistence type="predicted"/>
<evidence type="ECO:0000259" key="2">
    <source>
        <dbReference type="Pfam" id="PF00582"/>
    </source>
</evidence>
<dbReference type="InterPro" id="IPR014729">
    <property type="entry name" value="Rossmann-like_a/b/a_fold"/>
</dbReference>
<dbReference type="Proteomes" id="UP001596388">
    <property type="component" value="Unassembled WGS sequence"/>
</dbReference>
<sequence length="156" mass="16339">MPAFSHLAVPVADANDAVATATALEPYLEHVERVTFVHVVEKGGGVVDKAPMAKRRTDAEAFLSVAAARVDDAVATDTRIVFGTDIAETIVETALDAEATAVAFRPRGGRRLLRLLTGDTAERLVSDPALPIVSLPSSEGSVTASVSGDEQREADT</sequence>
<dbReference type="InterPro" id="IPR006016">
    <property type="entry name" value="UspA"/>
</dbReference>
<dbReference type="Pfam" id="PF00582">
    <property type="entry name" value="Usp"/>
    <property type="match status" value="1"/>
</dbReference>
<feature type="domain" description="UspA" evidence="2">
    <location>
        <begin position="6"/>
        <end position="126"/>
    </location>
</feature>
<feature type="region of interest" description="Disordered" evidence="1">
    <location>
        <begin position="133"/>
        <end position="156"/>
    </location>
</feature>
<dbReference type="EMBL" id="JBHTAG010000001">
    <property type="protein sequence ID" value="MFC7095736.1"/>
    <property type="molecule type" value="Genomic_DNA"/>
</dbReference>
<comment type="caution">
    <text evidence="3">The sequence shown here is derived from an EMBL/GenBank/DDBJ whole genome shotgun (WGS) entry which is preliminary data.</text>
</comment>
<dbReference type="Gene3D" id="3.40.50.620">
    <property type="entry name" value="HUPs"/>
    <property type="match status" value="1"/>
</dbReference>
<evidence type="ECO:0000256" key="1">
    <source>
        <dbReference type="SAM" id="MobiDB-lite"/>
    </source>
</evidence>
<evidence type="ECO:0000313" key="4">
    <source>
        <dbReference type="Proteomes" id="UP001596388"/>
    </source>
</evidence>
<name>A0ABD5WU07_9EURY</name>
<organism evidence="3 4">
    <name type="scientific">Halobaculum marinum</name>
    <dbReference type="NCBI Taxonomy" id="3031996"/>
    <lineage>
        <taxon>Archaea</taxon>
        <taxon>Methanobacteriati</taxon>
        <taxon>Methanobacteriota</taxon>
        <taxon>Stenosarchaea group</taxon>
        <taxon>Halobacteria</taxon>
        <taxon>Halobacteriales</taxon>
        <taxon>Haloferacaceae</taxon>
        <taxon>Halobaculum</taxon>
    </lineage>
</organism>
<accession>A0ABD5WU07</accession>